<organism evidence="3 4">
    <name type="scientific">Acidovorax soli</name>
    <dbReference type="NCBI Taxonomy" id="592050"/>
    <lineage>
        <taxon>Bacteria</taxon>
        <taxon>Pseudomonadati</taxon>
        <taxon>Pseudomonadota</taxon>
        <taxon>Betaproteobacteria</taxon>
        <taxon>Burkholderiales</taxon>
        <taxon>Comamonadaceae</taxon>
        <taxon>Acidovorax</taxon>
    </lineage>
</organism>
<dbReference type="Proteomes" id="UP000575083">
    <property type="component" value="Unassembled WGS sequence"/>
</dbReference>
<evidence type="ECO:0000313" key="3">
    <source>
        <dbReference type="EMBL" id="MBB6558552.1"/>
    </source>
</evidence>
<dbReference type="AlphaFoldDB" id="A0A7X0PAX5"/>
<dbReference type="EMBL" id="JACHLK010000002">
    <property type="protein sequence ID" value="MBB6558552.1"/>
    <property type="molecule type" value="Genomic_DNA"/>
</dbReference>
<evidence type="ECO:0000313" key="4">
    <source>
        <dbReference type="Proteomes" id="UP000575083"/>
    </source>
</evidence>
<name>A0A7X0PAX5_9BURK</name>
<feature type="domain" description="SHOCT" evidence="2">
    <location>
        <begin position="227"/>
        <end position="254"/>
    </location>
</feature>
<keyword evidence="4" id="KW-1185">Reference proteome</keyword>
<evidence type="ECO:0000256" key="1">
    <source>
        <dbReference type="SAM" id="MobiDB-lite"/>
    </source>
</evidence>
<dbReference type="InterPro" id="IPR018649">
    <property type="entry name" value="SHOCT"/>
</dbReference>
<dbReference type="Pfam" id="PF09851">
    <property type="entry name" value="SHOCT"/>
    <property type="match status" value="1"/>
</dbReference>
<accession>A0A7X0PAX5</accession>
<proteinExistence type="predicted"/>
<dbReference type="RefSeq" id="WP_184855979.1">
    <property type="nucleotide sequence ID" value="NZ_JACHLK010000002.1"/>
</dbReference>
<reference evidence="3 4" key="1">
    <citation type="submission" date="2020-08" db="EMBL/GenBank/DDBJ databases">
        <title>Functional genomics of gut bacteria from endangered species of beetles.</title>
        <authorList>
            <person name="Carlos-Shanley C."/>
        </authorList>
    </citation>
    <scope>NUCLEOTIDE SEQUENCE [LARGE SCALE GENOMIC DNA]</scope>
    <source>
        <strain evidence="3 4">S00198</strain>
    </source>
</reference>
<gene>
    <name evidence="3" type="ORF">HNP48_001216</name>
</gene>
<protein>
    <recommendedName>
        <fullName evidence="2">SHOCT domain-containing protein</fullName>
    </recommendedName>
</protein>
<evidence type="ECO:0000259" key="2">
    <source>
        <dbReference type="Pfam" id="PF09851"/>
    </source>
</evidence>
<sequence length="257" mass="26630">MAPELSEHGRQLVSSLASRTGFSPEAVRQLLLALQRGNGTMAQFSHPELGGGGQWARGGMLMIGDMFNDALKARVNALATELASALVVGSPAPLQTSPPPSQSHRSGAMGFGSTPPSLFTADPQPTWYPADLGTPNSSGAQNATRYAYFAGKRRLAVEVGGRVSLYDTLEHQITGFGQQQGGTGSLSFTSQHGTVDLSTLPVVHGGHEAAAASGSSGSGNAQASVFEAIAQLSALKDRGILTEQEFAAKKAELLARI</sequence>
<feature type="region of interest" description="Disordered" evidence="1">
    <location>
        <begin position="91"/>
        <end position="123"/>
    </location>
</feature>
<comment type="caution">
    <text evidence="3">The sequence shown here is derived from an EMBL/GenBank/DDBJ whole genome shotgun (WGS) entry which is preliminary data.</text>
</comment>